<proteinExistence type="inferred from homology"/>
<dbReference type="GO" id="GO:0004534">
    <property type="term" value="F:5'-3' RNA exonuclease activity"/>
    <property type="evidence" value="ECO:0007669"/>
    <property type="project" value="TreeGrafter"/>
</dbReference>
<reference evidence="3" key="1">
    <citation type="journal article" date="2017" name="Science">
        <title>Giant viruses with an expanded complement of translation system components.</title>
        <authorList>
            <person name="Schulz F."/>
            <person name="Yutin N."/>
            <person name="Ivanova N.N."/>
            <person name="Ortega D.R."/>
            <person name="Lee T.K."/>
            <person name="Vierheilig J."/>
            <person name="Daims H."/>
            <person name="Horn M."/>
            <person name="Wagner M."/>
            <person name="Jensen G.J."/>
            <person name="Kyrpides N.C."/>
            <person name="Koonin E.V."/>
            <person name="Woyke T."/>
        </authorList>
    </citation>
    <scope>NUCLEOTIDE SEQUENCE</scope>
    <source>
        <strain evidence="3">CTV1</strain>
    </source>
</reference>
<dbReference type="EMBL" id="KY684083">
    <property type="protein sequence ID" value="ARF08876.1"/>
    <property type="molecule type" value="Genomic_DNA"/>
</dbReference>
<feature type="domain" description="Xrn1 N-terminal" evidence="2">
    <location>
        <begin position="107"/>
        <end position="263"/>
    </location>
</feature>
<gene>
    <name evidence="3" type="ORF">Catovirus_1_926</name>
</gene>
<dbReference type="Pfam" id="PF03159">
    <property type="entry name" value="XRN_N"/>
    <property type="match status" value="1"/>
</dbReference>
<name>A0A1V0SAZ8_9VIRU</name>
<evidence type="ECO:0000259" key="2">
    <source>
        <dbReference type="Pfam" id="PF03159"/>
    </source>
</evidence>
<sequence>MGIEKFFNSLVKNETILKNNIFVLQNKILADYVYIDFNSILYKLALSIENQINKLFYELIDDSHNLSVEAKEIAKKWNYDTVNYSIEDFKNHFNEKFIDNTFLDLIVDDLTYIMTELIDSDHIKKIYISMDGVPNMAKIIEQKKRRYMGYILNESKKDIYLSNKDSLDLDRKMYEENKIRFSRSKFLGHHEFMQQMSEKLKDANVLEDFKKKCKKLESYIFSGYNNPGEGEKKIMEDIIENAEEGKYVVYSPDADVIILSSIMINKLKNNSEIYVLRFDQQELKYDIIDINMLNKNILNYIELNENLKMNTTDVLNDIMFIFTMFGNDFVHKIDSIDPKKDFEILLNIYREFAKGKTFGILSNNAIIYQNLIEYIKLVAEIEKDLINDTYLMKNYKNYHHLKKQFKDLFWFDTLHRTLINYTLLCNIIFKYVRRWEKKFNSDKIYSYWNNNKKRNEINHSNTNNYIEKNFPLMISELIIHDNTIINSKKMSIKQIFNKSVYIRQFIKVFLTLELNVNLESNEINDGNIYDNFMLIMKREIFKHNGKNIFANIMPNIRLDKYNYTTKDKYHSNKITQNMVSDKMKITNFDNENYAFEFMLDKYKLKLNAVDDMVGVCELAYINNQYVYTYQTLEKYHKKYYDIYFGSDYDVKDICEKYFEGIAWVFDFYFVKNNSEQNFKNVSIWFYDYHRSPMLIDISEYLTKNINELEKINMNVVNLCTKREDFMNSLEHYLYITPKNLISCKNDQILKNIVNDNPEVFPNLNTIIKNIFDSERSGVIDCRRASFLSKCTLKTVKDIKFDDFMKTVSKLREKYNTNKYSLYPFKKVWQIQKGGNNLGSLLMEIKIDYKIKYIESGNIEFKKIYKKTKKILDKF</sequence>
<comment type="similarity">
    <text evidence="1">Belongs to the 5'-3' exonuclease family.</text>
</comment>
<dbReference type="InterPro" id="IPR027073">
    <property type="entry name" value="5_3_exoribonuclease"/>
</dbReference>
<dbReference type="PANTHER" id="PTHR12341:SF7">
    <property type="entry name" value="5'-3' EXORIBONUCLEASE 1"/>
    <property type="match status" value="1"/>
</dbReference>
<dbReference type="InterPro" id="IPR004859">
    <property type="entry name" value="Xrn1_N"/>
</dbReference>
<organism evidence="3">
    <name type="scientific">Catovirus CTV1</name>
    <dbReference type="NCBI Taxonomy" id="1977631"/>
    <lineage>
        <taxon>Viruses</taxon>
        <taxon>Varidnaviria</taxon>
        <taxon>Bamfordvirae</taxon>
        <taxon>Nucleocytoviricota</taxon>
        <taxon>Megaviricetes</taxon>
        <taxon>Imitervirales</taxon>
        <taxon>Mimiviridae</taxon>
        <taxon>Klosneuvirinae</taxon>
        <taxon>Catovirus</taxon>
    </lineage>
</organism>
<keyword evidence="3" id="KW-0269">Exonuclease</keyword>
<evidence type="ECO:0000256" key="1">
    <source>
        <dbReference type="ARBA" id="ARBA00038299"/>
    </source>
</evidence>
<dbReference type="Gene3D" id="3.40.50.12390">
    <property type="match status" value="1"/>
</dbReference>
<keyword evidence="3" id="KW-0378">Hydrolase</keyword>
<keyword evidence="3" id="KW-0540">Nuclease</keyword>
<dbReference type="PANTHER" id="PTHR12341">
    <property type="entry name" value="5'-&gt;3' EXORIBONUCLEASE"/>
    <property type="match status" value="1"/>
</dbReference>
<accession>A0A1V0SAZ8</accession>
<dbReference type="GO" id="GO:0003723">
    <property type="term" value="F:RNA binding"/>
    <property type="evidence" value="ECO:0007669"/>
    <property type="project" value="TreeGrafter"/>
</dbReference>
<evidence type="ECO:0000313" key="3">
    <source>
        <dbReference type="EMBL" id="ARF08876.1"/>
    </source>
</evidence>
<protein>
    <submittedName>
        <fullName evidence="3">XRN 5'-3' exonuclease</fullName>
    </submittedName>
</protein>
<dbReference type="GO" id="GO:0000956">
    <property type="term" value="P:nuclear-transcribed mRNA catabolic process"/>
    <property type="evidence" value="ECO:0007669"/>
    <property type="project" value="TreeGrafter"/>
</dbReference>